<accession>A0A1X7RTJ6</accession>
<sequence>MRFTPSITLALAALSSIVLAHPTDPKDPVTASDGGCVSRGTGQVCDSPCWKYGYYECILSNLGCNWVPGLFTGYCEPAH</sequence>
<protein>
    <recommendedName>
        <fullName evidence="4">CBM1 domain-containing protein</fullName>
    </recommendedName>
</protein>
<dbReference type="Proteomes" id="UP000215127">
    <property type="component" value="Chromosome 5"/>
</dbReference>
<keyword evidence="1" id="KW-0732">Signal</keyword>
<organism evidence="2 3">
    <name type="scientific">Zymoseptoria tritici (strain ST99CH_3D7)</name>
    <dbReference type="NCBI Taxonomy" id="1276538"/>
    <lineage>
        <taxon>Eukaryota</taxon>
        <taxon>Fungi</taxon>
        <taxon>Dikarya</taxon>
        <taxon>Ascomycota</taxon>
        <taxon>Pezizomycotina</taxon>
        <taxon>Dothideomycetes</taxon>
        <taxon>Dothideomycetidae</taxon>
        <taxon>Mycosphaerellales</taxon>
        <taxon>Mycosphaerellaceae</taxon>
        <taxon>Zymoseptoria</taxon>
    </lineage>
</organism>
<evidence type="ECO:0000313" key="2">
    <source>
        <dbReference type="EMBL" id="SMQ50728.1"/>
    </source>
</evidence>
<dbReference type="AlphaFoldDB" id="A0A1X7RTJ6"/>
<proteinExistence type="predicted"/>
<evidence type="ECO:0000256" key="1">
    <source>
        <dbReference type="SAM" id="SignalP"/>
    </source>
</evidence>
<gene>
    <name evidence="2" type="ORF">ZT3D7_G5881</name>
</gene>
<evidence type="ECO:0008006" key="4">
    <source>
        <dbReference type="Google" id="ProtNLM"/>
    </source>
</evidence>
<evidence type="ECO:0000313" key="3">
    <source>
        <dbReference type="Proteomes" id="UP000215127"/>
    </source>
</evidence>
<reference evidence="2 3" key="1">
    <citation type="submission" date="2016-06" db="EMBL/GenBank/DDBJ databases">
        <authorList>
            <person name="Kjaerup R.B."/>
            <person name="Dalgaard T.S."/>
            <person name="Juul-Madsen H.R."/>
        </authorList>
    </citation>
    <scope>NUCLEOTIDE SEQUENCE [LARGE SCALE GENOMIC DNA]</scope>
</reference>
<keyword evidence="3" id="KW-1185">Reference proteome</keyword>
<dbReference type="EMBL" id="LT853696">
    <property type="protein sequence ID" value="SMQ50728.1"/>
    <property type="molecule type" value="Genomic_DNA"/>
</dbReference>
<feature type="chain" id="PRO_5013027725" description="CBM1 domain-containing protein" evidence="1">
    <location>
        <begin position="21"/>
        <end position="79"/>
    </location>
</feature>
<name>A0A1X7RTJ6_ZYMT9</name>
<feature type="signal peptide" evidence="1">
    <location>
        <begin position="1"/>
        <end position="20"/>
    </location>
</feature>